<proteinExistence type="predicted"/>
<evidence type="ECO:0000313" key="2">
    <source>
        <dbReference type="RefSeq" id="XP_029647313.1"/>
    </source>
</evidence>
<dbReference type="SUPFAM" id="SSF47473">
    <property type="entry name" value="EF-hand"/>
    <property type="match status" value="1"/>
</dbReference>
<dbReference type="PANTHER" id="PTHR24114:SF2">
    <property type="entry name" value="F-BOX DOMAIN-CONTAINING PROTEIN-RELATED"/>
    <property type="match status" value="1"/>
</dbReference>
<dbReference type="Pfam" id="PF13516">
    <property type="entry name" value="LRR_6"/>
    <property type="match status" value="4"/>
</dbReference>
<protein>
    <submittedName>
        <fullName evidence="2">Leucine-rich repeat-containing protein 74B-like isoform X1</fullName>
    </submittedName>
</protein>
<dbReference type="AlphaFoldDB" id="A0A6P7T8P8"/>
<dbReference type="KEGG" id="osn:115221297"/>
<dbReference type="InterPro" id="IPR032675">
    <property type="entry name" value="LRR_dom_sf"/>
</dbReference>
<dbReference type="SUPFAM" id="SSF52047">
    <property type="entry name" value="RNI-like"/>
    <property type="match status" value="1"/>
</dbReference>
<accession>A0A6P7T8P8</accession>
<organism evidence="1 2">
    <name type="scientific">Octopus sinensis</name>
    <name type="common">East Asian common octopus</name>
    <dbReference type="NCBI Taxonomy" id="2607531"/>
    <lineage>
        <taxon>Eukaryota</taxon>
        <taxon>Metazoa</taxon>
        <taxon>Spiralia</taxon>
        <taxon>Lophotrochozoa</taxon>
        <taxon>Mollusca</taxon>
        <taxon>Cephalopoda</taxon>
        <taxon>Coleoidea</taxon>
        <taxon>Octopodiformes</taxon>
        <taxon>Octopoda</taxon>
        <taxon>Incirrata</taxon>
        <taxon>Octopodidae</taxon>
        <taxon>Octopus</taxon>
    </lineage>
</organism>
<dbReference type="InterPro" id="IPR001611">
    <property type="entry name" value="Leu-rich_rpt"/>
</dbReference>
<keyword evidence="1" id="KW-1185">Reference proteome</keyword>
<name>A0A6P7T8P8_9MOLL</name>
<reference evidence="2" key="1">
    <citation type="submission" date="2025-08" db="UniProtKB">
        <authorList>
            <consortium name="RefSeq"/>
        </authorList>
    </citation>
    <scope>IDENTIFICATION</scope>
</reference>
<evidence type="ECO:0000313" key="1">
    <source>
        <dbReference type="Proteomes" id="UP000515154"/>
    </source>
</evidence>
<gene>
    <name evidence="2" type="primary">LOC115221297</name>
</gene>
<dbReference type="RefSeq" id="XP_029647313.1">
    <property type="nucleotide sequence ID" value="XM_029791453.2"/>
</dbReference>
<dbReference type="PANTHER" id="PTHR24114">
    <property type="entry name" value="LEUCINE RICH REPEAT FAMILY PROTEIN"/>
    <property type="match status" value="1"/>
</dbReference>
<dbReference type="InterPro" id="IPR052394">
    <property type="entry name" value="LRR-containing"/>
</dbReference>
<dbReference type="Proteomes" id="UP000515154">
    <property type="component" value="Linkage group LG18"/>
</dbReference>
<dbReference type="InterPro" id="IPR011992">
    <property type="entry name" value="EF-hand-dom_pair"/>
</dbReference>
<dbReference type="Gene3D" id="3.80.10.10">
    <property type="entry name" value="Ribonuclease Inhibitor"/>
    <property type="match status" value="3"/>
</dbReference>
<sequence length="414" mass="46942">MSVCQSRSHLRRQLMLHRQTLLPRNFTISCVSVTNNRRVEVLELIENQIDNERAILIANMLQRNISIFSLDLSRNCIGMEGISALSDVLDASYSVTCLYLSENSLTNRDVAPLIKSLQSNFFLTTLDLSYNKITFENGQDLTAFLTNNETLITLDLRWCLICDKGGLALAKGLKRNVSLKVLDVSWNGLGERGLKNLALALAYNNCLKAINLANNNLTPKTTVHLARALKRNKSLEVLILDNNTIRDDNTRPFIQLCLGHSSLMLLSLQGVHLGKKMSFYIQEMQYIASEETHLTKIVLLNDCNDMHVVNETLVRSFLQLLSDFIRQNGHSLEASFKSIDKSRDGYLGLESTILCLEKTGFHIPLKSMKDLIKKIARENLEKIPYCIFFDDTIKGILKANKQRLKRFEAVAKYL</sequence>
<dbReference type="SMART" id="SM00368">
    <property type="entry name" value="LRR_RI"/>
    <property type="match status" value="8"/>
</dbReference>